<dbReference type="Proteomes" id="UP000298347">
    <property type="component" value="Unassembled WGS sequence"/>
</dbReference>
<sequence>MPVHNMMEDAVRDLIDKQWDNLSVSCHCDECKTDVFALSLNRLNPHYVRQQSGSAYVKADLMTEQAKATLLTAIVECAKVVSAYPHHHRKDIK</sequence>
<reference evidence="1 2" key="1">
    <citation type="journal article" date="2015" name="Int. J. Syst. Evol. Microbiol.">
        <title>Sporolactobacillus shoreae sp. nov. and Sporolactobacillus spathodeae sp. nov., two spore-forming lactic acid bacteria isolated from tree barks in Thailand.</title>
        <authorList>
            <person name="Thamacharoensuk T."/>
            <person name="Kitahara M."/>
            <person name="Ohkuma M."/>
            <person name="Thongchul N."/>
            <person name="Tanasupawat S."/>
        </authorList>
    </citation>
    <scope>NUCLEOTIDE SEQUENCE [LARGE SCALE GENOMIC DNA]</scope>
    <source>
        <strain evidence="1 2">BK92</strain>
    </source>
</reference>
<keyword evidence="2" id="KW-1185">Reference proteome</keyword>
<evidence type="ECO:0000313" key="2">
    <source>
        <dbReference type="Proteomes" id="UP000298347"/>
    </source>
</evidence>
<dbReference type="InterPro" id="IPR019657">
    <property type="entry name" value="ComFB"/>
</dbReference>
<proteinExistence type="predicted"/>
<accession>A0A4Z0GLQ0</accession>
<name>A0A4Z0GLQ0_9BACL</name>
<evidence type="ECO:0000313" key="1">
    <source>
        <dbReference type="EMBL" id="TGA97882.1"/>
    </source>
</evidence>
<gene>
    <name evidence="1" type="ORF">E4665_10745</name>
</gene>
<comment type="caution">
    <text evidence="1">The sequence shown here is derived from an EMBL/GenBank/DDBJ whole genome shotgun (WGS) entry which is preliminary data.</text>
</comment>
<dbReference type="AlphaFoldDB" id="A0A4Z0GLQ0"/>
<protein>
    <submittedName>
        <fullName evidence="1">Competence protein ComFB</fullName>
    </submittedName>
</protein>
<dbReference type="Pfam" id="PF10719">
    <property type="entry name" value="ComFB"/>
    <property type="match status" value="1"/>
</dbReference>
<organism evidence="1 2">
    <name type="scientific">Sporolactobacillus shoreae</name>
    <dbReference type="NCBI Taxonomy" id="1465501"/>
    <lineage>
        <taxon>Bacteria</taxon>
        <taxon>Bacillati</taxon>
        <taxon>Bacillota</taxon>
        <taxon>Bacilli</taxon>
        <taxon>Bacillales</taxon>
        <taxon>Sporolactobacillaceae</taxon>
        <taxon>Sporolactobacillus</taxon>
    </lineage>
</organism>
<dbReference type="OrthoDB" id="5616024at2"/>
<dbReference type="EMBL" id="SRJD01000011">
    <property type="protein sequence ID" value="TGA97882.1"/>
    <property type="molecule type" value="Genomic_DNA"/>
</dbReference>